<keyword evidence="9" id="KW-0472">Membrane</keyword>
<comment type="subcellular location">
    <subcellularLocation>
        <location evidence="1">Nucleus</location>
    </subcellularLocation>
</comment>
<dbReference type="PANTHER" id="PTHR47782">
    <property type="entry name" value="ZN(II)2CYS6 TRANSCRIPTION FACTOR (EUROFUNG)-RELATED"/>
    <property type="match status" value="1"/>
</dbReference>
<dbReference type="Proteomes" id="UP000177622">
    <property type="component" value="Unassembled WGS sequence"/>
</dbReference>
<evidence type="ECO:0000313" key="11">
    <source>
        <dbReference type="EMBL" id="OGE57619.1"/>
    </source>
</evidence>
<keyword evidence="3" id="KW-0862">Zinc</keyword>
<evidence type="ECO:0000256" key="3">
    <source>
        <dbReference type="ARBA" id="ARBA00022833"/>
    </source>
</evidence>
<reference evidence="11 12" key="1">
    <citation type="journal article" date="2016" name="Sci. Rep.">
        <title>Penicillium arizonense, a new, genome sequenced fungal species, reveals a high chemical diversity in secreted metabolites.</title>
        <authorList>
            <person name="Grijseels S."/>
            <person name="Nielsen J.C."/>
            <person name="Randelovic M."/>
            <person name="Nielsen J."/>
            <person name="Nielsen K.F."/>
            <person name="Workman M."/>
            <person name="Frisvad J.C."/>
        </authorList>
    </citation>
    <scope>NUCLEOTIDE SEQUENCE [LARGE SCALE GENOMIC DNA]</scope>
    <source>
        <strain evidence="11 12">CBS 141311</strain>
    </source>
</reference>
<evidence type="ECO:0000256" key="2">
    <source>
        <dbReference type="ARBA" id="ARBA00022723"/>
    </source>
</evidence>
<sequence length="622" mass="69074">MSHAPKRPRIGERTMLACIGCKQKKLKVSKLRLGESHATYHVTSAMGKHRNATIAYGLEESLESRVVYLEALLREVHPDIALRQNDQSGPGNVDTGSSFVLSTSPQTTDASSFNQFVGDSFGGTYTSPPPKSRQPSSLEKANDGDDGQVDHLSSEVALLCLNAAGGEPHYFGPSSAVSFSRIDICDMNQSGDNSAAGDIPLFFVLMVYATGSLALSQSQHGAAAMYYSLALDYLPSVLALNNLESIQAILCCAMYSIRSPIGASLWCFWVAYDIDRVAAFILGRPVGIPDELIDAELPMDIEDESITHHGILANPRAADDQVPTIMTGTLHSIKLRQLWAKFHANLYSPLPQHHNSGRQVATVDSLRQELEEWHASAPTHLDYSSSHPLSVFASDEWFQIAYDHSILILYRLYITGILGKRRQGRTQHEINNIDSIEEEEDLQKAFENCSRCARDICVLYRRLYQKSTVQFTWGSLHILFLGGLTYLYCLWRSWRVRQQTKQSEVINTCMACTTVLVIIAERWNLATSYRDIFEALSERTINMICGIGNSARPVPPQSQWTSPGDTLPPGLSPRDWSLGFDDLAMPQGSDWLIQELLQEFPELPPDETVIGPTENTSRAPTF</sequence>
<dbReference type="GO" id="GO:0045944">
    <property type="term" value="P:positive regulation of transcription by RNA polymerase II"/>
    <property type="evidence" value="ECO:0007669"/>
    <property type="project" value="TreeGrafter"/>
</dbReference>
<keyword evidence="9" id="KW-0812">Transmembrane</keyword>
<feature type="region of interest" description="Disordered" evidence="8">
    <location>
        <begin position="124"/>
        <end position="147"/>
    </location>
</feature>
<dbReference type="OrthoDB" id="189997at2759"/>
<feature type="transmembrane region" description="Helical" evidence="9">
    <location>
        <begin position="471"/>
        <end position="491"/>
    </location>
</feature>
<protein>
    <recommendedName>
        <fullName evidence="10">Xylanolytic transcriptional activator regulatory domain-containing protein</fullName>
    </recommendedName>
</protein>
<dbReference type="InterPro" id="IPR007219">
    <property type="entry name" value="XnlR_reg_dom"/>
</dbReference>
<dbReference type="GeneID" id="34571799"/>
<evidence type="ECO:0000313" key="12">
    <source>
        <dbReference type="Proteomes" id="UP000177622"/>
    </source>
</evidence>
<name>A0A1F5LXC9_PENAI</name>
<dbReference type="GO" id="GO:0000981">
    <property type="term" value="F:DNA-binding transcription factor activity, RNA polymerase II-specific"/>
    <property type="evidence" value="ECO:0007669"/>
    <property type="project" value="TreeGrafter"/>
</dbReference>
<dbReference type="RefSeq" id="XP_022493042.1">
    <property type="nucleotide sequence ID" value="XM_022627065.1"/>
</dbReference>
<dbReference type="GO" id="GO:0008270">
    <property type="term" value="F:zinc ion binding"/>
    <property type="evidence" value="ECO:0007669"/>
    <property type="project" value="InterPro"/>
</dbReference>
<feature type="domain" description="Xylanolytic transcriptional activator regulatory" evidence="10">
    <location>
        <begin position="246"/>
        <end position="304"/>
    </location>
</feature>
<dbReference type="EMBL" id="LXJU01000001">
    <property type="protein sequence ID" value="OGE57619.1"/>
    <property type="molecule type" value="Genomic_DNA"/>
</dbReference>
<dbReference type="GO" id="GO:0005634">
    <property type="term" value="C:nucleus"/>
    <property type="evidence" value="ECO:0007669"/>
    <property type="project" value="UniProtKB-SubCell"/>
</dbReference>
<dbReference type="GO" id="GO:0043565">
    <property type="term" value="F:sequence-specific DNA binding"/>
    <property type="evidence" value="ECO:0007669"/>
    <property type="project" value="TreeGrafter"/>
</dbReference>
<dbReference type="InterPro" id="IPR052202">
    <property type="entry name" value="Yeast_MetPath_Reg"/>
</dbReference>
<evidence type="ECO:0000256" key="8">
    <source>
        <dbReference type="SAM" id="MobiDB-lite"/>
    </source>
</evidence>
<organism evidence="11 12">
    <name type="scientific">Penicillium arizonense</name>
    <dbReference type="NCBI Taxonomy" id="1835702"/>
    <lineage>
        <taxon>Eukaryota</taxon>
        <taxon>Fungi</taxon>
        <taxon>Dikarya</taxon>
        <taxon>Ascomycota</taxon>
        <taxon>Pezizomycotina</taxon>
        <taxon>Eurotiomycetes</taxon>
        <taxon>Eurotiomycetidae</taxon>
        <taxon>Eurotiales</taxon>
        <taxon>Aspergillaceae</taxon>
        <taxon>Penicillium</taxon>
    </lineage>
</organism>
<keyword evidence="7" id="KW-0539">Nucleus</keyword>
<comment type="caution">
    <text evidence="11">The sequence shown here is derived from an EMBL/GenBank/DDBJ whole genome shotgun (WGS) entry which is preliminary data.</text>
</comment>
<dbReference type="Pfam" id="PF04082">
    <property type="entry name" value="Fungal_trans"/>
    <property type="match status" value="1"/>
</dbReference>
<evidence type="ECO:0000256" key="4">
    <source>
        <dbReference type="ARBA" id="ARBA00023015"/>
    </source>
</evidence>
<dbReference type="PANTHER" id="PTHR47782:SF12">
    <property type="entry name" value="ZN(II)2CYS6 TRANSCRIPTION FACTOR (EUROFUNG)"/>
    <property type="match status" value="1"/>
</dbReference>
<evidence type="ECO:0000256" key="5">
    <source>
        <dbReference type="ARBA" id="ARBA00023125"/>
    </source>
</evidence>
<keyword evidence="6" id="KW-0804">Transcription</keyword>
<keyword evidence="2" id="KW-0479">Metal-binding</keyword>
<keyword evidence="9" id="KW-1133">Transmembrane helix</keyword>
<dbReference type="GO" id="GO:0006351">
    <property type="term" value="P:DNA-templated transcription"/>
    <property type="evidence" value="ECO:0007669"/>
    <property type="project" value="InterPro"/>
</dbReference>
<gene>
    <name evidence="11" type="ORF">PENARI_c001G11901</name>
</gene>
<keyword evidence="12" id="KW-1185">Reference proteome</keyword>
<dbReference type="SMART" id="SM00906">
    <property type="entry name" value="Fungal_trans"/>
    <property type="match status" value="1"/>
</dbReference>
<feature type="region of interest" description="Disordered" evidence="8">
    <location>
        <begin position="83"/>
        <end position="110"/>
    </location>
</feature>
<evidence type="ECO:0000256" key="1">
    <source>
        <dbReference type="ARBA" id="ARBA00004123"/>
    </source>
</evidence>
<accession>A0A1F5LXC9</accession>
<keyword evidence="4" id="KW-0805">Transcription regulation</keyword>
<evidence type="ECO:0000259" key="10">
    <source>
        <dbReference type="SMART" id="SM00906"/>
    </source>
</evidence>
<proteinExistence type="predicted"/>
<feature type="compositionally biased region" description="Polar residues" evidence="8">
    <location>
        <begin position="84"/>
        <end position="110"/>
    </location>
</feature>
<evidence type="ECO:0000256" key="9">
    <source>
        <dbReference type="SAM" id="Phobius"/>
    </source>
</evidence>
<keyword evidence="5" id="KW-0238">DNA-binding</keyword>
<dbReference type="CDD" id="cd12148">
    <property type="entry name" value="fungal_TF_MHR"/>
    <property type="match status" value="1"/>
</dbReference>
<dbReference type="AlphaFoldDB" id="A0A1F5LXC9"/>
<evidence type="ECO:0000256" key="7">
    <source>
        <dbReference type="ARBA" id="ARBA00023242"/>
    </source>
</evidence>
<evidence type="ECO:0000256" key="6">
    <source>
        <dbReference type="ARBA" id="ARBA00023163"/>
    </source>
</evidence>